<dbReference type="InterPro" id="IPR022856">
    <property type="entry name" value="Ribosomal_eL21_arc"/>
</dbReference>
<dbReference type="OrthoDB" id="6295at2157"/>
<keyword evidence="3 5" id="KW-0687">Ribonucleoprotein</keyword>
<evidence type="ECO:0000256" key="5">
    <source>
        <dbReference type="HAMAP-Rule" id="MF_00369"/>
    </source>
</evidence>
<dbReference type="RefSeq" id="WP_188595978.1">
    <property type="nucleotide sequence ID" value="NZ_BMNL01000001.1"/>
</dbReference>
<dbReference type="GO" id="GO:1990904">
    <property type="term" value="C:ribonucleoprotein complex"/>
    <property type="evidence" value="ECO:0007669"/>
    <property type="project" value="UniProtKB-KW"/>
</dbReference>
<dbReference type="AlphaFoldDB" id="A0A830GTS0"/>
<dbReference type="PANTHER" id="PTHR20981">
    <property type="entry name" value="60S RIBOSOMAL PROTEIN L21"/>
    <property type="match status" value="1"/>
</dbReference>
<feature type="compositionally biased region" description="Basic residues" evidence="6">
    <location>
        <begin position="1"/>
        <end position="10"/>
    </location>
</feature>
<comment type="caution">
    <text evidence="7">The sequence shown here is derived from an EMBL/GenBank/DDBJ whole genome shotgun (WGS) entry which is preliminary data.</text>
</comment>
<sequence>MTKRTHGYRAKSREVLSKHPRERGRPGLIRWMYKYNAGDKVIIDIDPTNIVTAPHRRYQGKVGSVVGTRGKALVIEVKFDKEKKTIITTPDHVRPLLGERRA</sequence>
<dbReference type="Pfam" id="PF01157">
    <property type="entry name" value="Ribosomal_L21e"/>
    <property type="match status" value="1"/>
</dbReference>
<dbReference type="InterPro" id="IPR008991">
    <property type="entry name" value="Translation_prot_SH3-like_sf"/>
</dbReference>
<dbReference type="EMBL" id="BMNL01000001">
    <property type="protein sequence ID" value="GGP20021.1"/>
    <property type="molecule type" value="Genomic_DNA"/>
</dbReference>
<evidence type="ECO:0000256" key="1">
    <source>
        <dbReference type="ARBA" id="ARBA00008427"/>
    </source>
</evidence>
<protein>
    <recommendedName>
        <fullName evidence="4 5">Large ribosomal subunit protein eL21</fullName>
    </recommendedName>
</protein>
<dbReference type="InterPro" id="IPR018259">
    <property type="entry name" value="Ribosomal_eL21_CS"/>
</dbReference>
<keyword evidence="8" id="KW-1185">Reference proteome</keyword>
<evidence type="ECO:0000256" key="4">
    <source>
        <dbReference type="ARBA" id="ARBA00035219"/>
    </source>
</evidence>
<dbReference type="GO" id="GO:0003735">
    <property type="term" value="F:structural constituent of ribosome"/>
    <property type="evidence" value="ECO:0007669"/>
    <property type="project" value="InterPro"/>
</dbReference>
<proteinExistence type="inferred from homology"/>
<feature type="region of interest" description="Disordered" evidence="6">
    <location>
        <begin position="1"/>
        <end position="21"/>
    </location>
</feature>
<dbReference type="NCBIfam" id="NF003303">
    <property type="entry name" value="PRK04306.1"/>
    <property type="match status" value="1"/>
</dbReference>
<accession>A0A830GTS0</accession>
<dbReference type="InterPro" id="IPR001147">
    <property type="entry name" value="Ribosomal_eL21"/>
</dbReference>
<evidence type="ECO:0000313" key="8">
    <source>
        <dbReference type="Proteomes" id="UP000610960"/>
    </source>
</evidence>
<evidence type="ECO:0000256" key="6">
    <source>
        <dbReference type="SAM" id="MobiDB-lite"/>
    </source>
</evidence>
<comment type="similarity">
    <text evidence="1 5">Belongs to the eukaryotic ribosomal protein eL21 family.</text>
</comment>
<name>A0A830GTS0_9CREN</name>
<gene>
    <name evidence="5" type="primary">rpl21e</name>
    <name evidence="7" type="ORF">GCM10007981_06360</name>
</gene>
<dbReference type="Proteomes" id="UP000610960">
    <property type="component" value="Unassembled WGS sequence"/>
</dbReference>
<reference evidence="7" key="1">
    <citation type="journal article" date="2014" name="Int. J. Syst. Evol. Microbiol.">
        <title>Complete genome sequence of Corynebacterium casei LMG S-19264T (=DSM 44701T), isolated from a smear-ripened cheese.</title>
        <authorList>
            <consortium name="US DOE Joint Genome Institute (JGI-PGF)"/>
            <person name="Walter F."/>
            <person name="Albersmeier A."/>
            <person name="Kalinowski J."/>
            <person name="Ruckert C."/>
        </authorList>
    </citation>
    <scope>NUCLEOTIDE SEQUENCE</scope>
    <source>
        <strain evidence="7">JCM 10088</strain>
    </source>
</reference>
<dbReference type="GO" id="GO:0006412">
    <property type="term" value="P:translation"/>
    <property type="evidence" value="ECO:0007669"/>
    <property type="project" value="UniProtKB-UniRule"/>
</dbReference>
<dbReference type="InterPro" id="IPR036948">
    <property type="entry name" value="Ribosomal_eL21_sf"/>
</dbReference>
<dbReference type="SUPFAM" id="SSF50104">
    <property type="entry name" value="Translation proteins SH3-like domain"/>
    <property type="match status" value="1"/>
</dbReference>
<dbReference type="HAMAP" id="MF_00369">
    <property type="entry name" value="Ribosomal_eL21"/>
    <property type="match status" value="1"/>
</dbReference>
<evidence type="ECO:0000256" key="3">
    <source>
        <dbReference type="ARBA" id="ARBA00023274"/>
    </source>
</evidence>
<dbReference type="GO" id="GO:0005840">
    <property type="term" value="C:ribosome"/>
    <property type="evidence" value="ECO:0007669"/>
    <property type="project" value="UniProtKB-KW"/>
</dbReference>
<organism evidence="7 8">
    <name type="scientific">Thermocladium modestius</name>
    <dbReference type="NCBI Taxonomy" id="62609"/>
    <lineage>
        <taxon>Archaea</taxon>
        <taxon>Thermoproteota</taxon>
        <taxon>Thermoprotei</taxon>
        <taxon>Thermoproteales</taxon>
        <taxon>Thermoproteaceae</taxon>
        <taxon>Thermocladium</taxon>
    </lineage>
</organism>
<dbReference type="PROSITE" id="PS01171">
    <property type="entry name" value="RIBOSOMAL_L21E"/>
    <property type="match status" value="1"/>
</dbReference>
<feature type="compositionally biased region" description="Basic and acidic residues" evidence="6">
    <location>
        <begin position="11"/>
        <end position="21"/>
    </location>
</feature>
<keyword evidence="2 5" id="KW-0689">Ribosomal protein</keyword>
<evidence type="ECO:0000256" key="2">
    <source>
        <dbReference type="ARBA" id="ARBA00022980"/>
    </source>
</evidence>
<reference evidence="7" key="2">
    <citation type="submission" date="2020-09" db="EMBL/GenBank/DDBJ databases">
        <authorList>
            <person name="Sun Q."/>
            <person name="Ohkuma M."/>
        </authorList>
    </citation>
    <scope>NUCLEOTIDE SEQUENCE</scope>
    <source>
        <strain evidence="7">JCM 10088</strain>
    </source>
</reference>
<dbReference type="Gene3D" id="2.30.30.70">
    <property type="entry name" value="Ribosomal protein L21"/>
    <property type="match status" value="1"/>
</dbReference>
<evidence type="ECO:0000313" key="7">
    <source>
        <dbReference type="EMBL" id="GGP20021.1"/>
    </source>
</evidence>